<dbReference type="EMBL" id="ABDF02000086">
    <property type="protein sequence ID" value="EHK18556.1"/>
    <property type="molecule type" value="Genomic_DNA"/>
</dbReference>
<comment type="caution">
    <text evidence="7">The sequence shown here is derived from an EMBL/GenBank/DDBJ whole genome shotgun (WGS) entry which is preliminary data.</text>
</comment>
<dbReference type="EC" id="3.1.3.48" evidence="2"/>
<feature type="region of interest" description="Disordered" evidence="5">
    <location>
        <begin position="297"/>
        <end position="328"/>
    </location>
</feature>
<dbReference type="InterPro" id="IPR029021">
    <property type="entry name" value="Prot-tyrosine_phosphatase-like"/>
</dbReference>
<evidence type="ECO:0000256" key="1">
    <source>
        <dbReference type="ARBA" id="ARBA00008601"/>
    </source>
</evidence>
<feature type="region of interest" description="Disordered" evidence="5">
    <location>
        <begin position="34"/>
        <end position="54"/>
    </location>
</feature>
<dbReference type="HOGENOM" id="CLU_023312_0_0_1"/>
<sequence>MSAAKTGSHRIQDLLLPVSHRRAALFSDGASTRVPLPNSRLAESRKASPGNPRLLCTMSRQTSVSLCAGSLDEDALLRVSIAVSAVGLDMTMSGSELQQRNDDSDWPVAKEGLLTQSTSPNLKSPSNSQAANRLSFSPIVASPSDKPAPLPADVPPVEGQREQLGHQLELAEHKALEMSIVEMALSTVEGVPNLYVGGLWALRRSQSLLDRKITHVLSLVSFNPANLKNFKDEPFSEYGKPFKHLLIDIDDVEDEDLLIELPKAVKFIDEGLRSRRSQHQSSGSDVATAEKAVERISLDGSSSSSSSSIKDVSKEAASDPPSHRQPRRGGVFIHCAAGKSRSISALIAFLLWRYPDRFTGPAGAQLASSLHGPEIDESVAEPVRAALALIKQTRPLAEPNPGFMEQLDLWWQMGCPADGDIETQPIYQRWLYQRAARESIAVGQAPSQLWFEDEAATQANPPASPTSSSSAPTPDRKLRCKKCRRILATAPFIVPHKPKDDAAAAAAAAPCQHFFIEPLSWMRAELEKGELSGRLSCPNTKCGAGVGRYDWKGFPCSCGSREDPAFSLQKARVDEELSRAALRMPPGRGGNGNL</sequence>
<gene>
    <name evidence="7" type="ORF">TRIVIDRAFT_231685</name>
</gene>
<dbReference type="GO" id="GO:0005634">
    <property type="term" value="C:nucleus"/>
    <property type="evidence" value="ECO:0007669"/>
    <property type="project" value="TreeGrafter"/>
</dbReference>
<evidence type="ECO:0000256" key="2">
    <source>
        <dbReference type="ARBA" id="ARBA00013064"/>
    </source>
</evidence>
<feature type="region of interest" description="Disordered" evidence="5">
    <location>
        <begin position="456"/>
        <end position="476"/>
    </location>
</feature>
<protein>
    <recommendedName>
        <fullName evidence="2">protein-tyrosine-phosphatase</fullName>
        <ecNumber evidence="2">3.1.3.48</ecNumber>
    </recommendedName>
</protein>
<dbReference type="GO" id="GO:0004725">
    <property type="term" value="F:protein tyrosine phosphatase activity"/>
    <property type="evidence" value="ECO:0007669"/>
    <property type="project" value="UniProtKB-EC"/>
</dbReference>
<keyword evidence="8" id="KW-1185">Reference proteome</keyword>
<dbReference type="Proteomes" id="UP000007115">
    <property type="component" value="Unassembled WGS sequence"/>
</dbReference>
<dbReference type="AlphaFoldDB" id="G9N4N2"/>
<dbReference type="STRING" id="413071.G9N4N2"/>
<evidence type="ECO:0000313" key="7">
    <source>
        <dbReference type="EMBL" id="EHK18556.1"/>
    </source>
</evidence>
<proteinExistence type="inferred from homology"/>
<keyword evidence="4" id="KW-0904">Protein phosphatase</keyword>
<feature type="domain" description="Tyrosine-protein phosphatase" evidence="6">
    <location>
        <begin position="186"/>
        <end position="413"/>
    </location>
</feature>
<name>G9N4N2_HYPVG</name>
<evidence type="ECO:0000313" key="8">
    <source>
        <dbReference type="Proteomes" id="UP000007115"/>
    </source>
</evidence>
<dbReference type="OrthoDB" id="2017893at2759"/>
<dbReference type="GeneID" id="25792423"/>
<evidence type="ECO:0000256" key="5">
    <source>
        <dbReference type="SAM" id="MobiDB-lite"/>
    </source>
</evidence>
<dbReference type="Gene3D" id="3.90.190.10">
    <property type="entry name" value="Protein tyrosine phosphatase superfamily"/>
    <property type="match status" value="1"/>
</dbReference>
<dbReference type="OMA" id="WRCIANV"/>
<organism evidence="7 8">
    <name type="scientific">Hypocrea virens (strain Gv29-8 / FGSC 10586)</name>
    <name type="common">Gliocladium virens</name>
    <name type="synonym">Trichoderma virens</name>
    <dbReference type="NCBI Taxonomy" id="413071"/>
    <lineage>
        <taxon>Eukaryota</taxon>
        <taxon>Fungi</taxon>
        <taxon>Dikarya</taxon>
        <taxon>Ascomycota</taxon>
        <taxon>Pezizomycotina</taxon>
        <taxon>Sordariomycetes</taxon>
        <taxon>Hypocreomycetidae</taxon>
        <taxon>Hypocreales</taxon>
        <taxon>Hypocreaceae</taxon>
        <taxon>Trichoderma</taxon>
    </lineage>
</organism>
<dbReference type="FunCoup" id="G9N4N2">
    <property type="interactions" value="742"/>
</dbReference>
<reference evidence="7 8" key="1">
    <citation type="journal article" date="2011" name="Genome Biol.">
        <title>Comparative genome sequence analysis underscores mycoparasitism as the ancestral life style of Trichoderma.</title>
        <authorList>
            <person name="Kubicek C.P."/>
            <person name="Herrera-Estrella A."/>
            <person name="Seidl-Seiboth V."/>
            <person name="Martinez D.A."/>
            <person name="Druzhinina I.S."/>
            <person name="Thon M."/>
            <person name="Zeilinger S."/>
            <person name="Casas-Flores S."/>
            <person name="Horwitz B.A."/>
            <person name="Mukherjee P.K."/>
            <person name="Mukherjee M."/>
            <person name="Kredics L."/>
            <person name="Alcaraz L.D."/>
            <person name="Aerts A."/>
            <person name="Antal Z."/>
            <person name="Atanasova L."/>
            <person name="Cervantes-Badillo M.G."/>
            <person name="Challacombe J."/>
            <person name="Chertkov O."/>
            <person name="McCluskey K."/>
            <person name="Coulpier F."/>
            <person name="Deshpande N."/>
            <person name="von Doehren H."/>
            <person name="Ebbole D.J."/>
            <person name="Esquivel-Naranjo E.U."/>
            <person name="Fekete E."/>
            <person name="Flipphi M."/>
            <person name="Glaser F."/>
            <person name="Gomez-Rodriguez E.Y."/>
            <person name="Gruber S."/>
            <person name="Han C."/>
            <person name="Henrissat B."/>
            <person name="Hermosa R."/>
            <person name="Hernandez-Onate M."/>
            <person name="Karaffa L."/>
            <person name="Kosti I."/>
            <person name="Le Crom S."/>
            <person name="Lindquist E."/>
            <person name="Lucas S."/>
            <person name="Luebeck M."/>
            <person name="Luebeck P.S."/>
            <person name="Margeot A."/>
            <person name="Metz B."/>
            <person name="Misra M."/>
            <person name="Nevalainen H."/>
            <person name="Omann M."/>
            <person name="Packer N."/>
            <person name="Perrone G."/>
            <person name="Uresti-Rivera E.E."/>
            <person name="Salamov A."/>
            <person name="Schmoll M."/>
            <person name="Seiboth B."/>
            <person name="Shapiro H."/>
            <person name="Sukno S."/>
            <person name="Tamayo-Ramos J.A."/>
            <person name="Tisch D."/>
            <person name="Wiest A."/>
            <person name="Wilkinson H.H."/>
            <person name="Zhang M."/>
            <person name="Coutinho P.M."/>
            <person name="Kenerley C.M."/>
            <person name="Monte E."/>
            <person name="Baker S.E."/>
            <person name="Grigoriev I.V."/>
        </authorList>
    </citation>
    <scope>NUCLEOTIDE SEQUENCE [LARGE SCALE GENOMIC DNA]</scope>
    <source>
        <strain evidence="8">Gv29-8 / FGSC 10586</strain>
    </source>
</reference>
<dbReference type="PANTHER" id="PTHR45848">
    <property type="entry name" value="DUAL SPECIFICITY PROTEIN PHOSPHATASE 12 FAMILY MEMBER"/>
    <property type="match status" value="1"/>
</dbReference>
<comment type="similarity">
    <text evidence="1">Belongs to the protein-tyrosine phosphatase family. Non-receptor class dual specificity subfamily.</text>
</comment>
<dbReference type="GO" id="GO:0008138">
    <property type="term" value="F:protein tyrosine/serine/threonine phosphatase activity"/>
    <property type="evidence" value="ECO:0007669"/>
    <property type="project" value="TreeGrafter"/>
</dbReference>
<dbReference type="eggNOG" id="KOG1716">
    <property type="taxonomic scope" value="Eukaryota"/>
</dbReference>
<dbReference type="InterPro" id="IPR020422">
    <property type="entry name" value="TYR_PHOSPHATASE_DUAL_dom"/>
</dbReference>
<evidence type="ECO:0000256" key="3">
    <source>
        <dbReference type="ARBA" id="ARBA00022801"/>
    </source>
</evidence>
<feature type="compositionally biased region" description="Low complexity" evidence="5">
    <location>
        <begin position="456"/>
        <end position="473"/>
    </location>
</feature>
<dbReference type="InParanoid" id="G9N4N2"/>
<evidence type="ECO:0000259" key="6">
    <source>
        <dbReference type="SMART" id="SM00195"/>
    </source>
</evidence>
<dbReference type="PANTHER" id="PTHR45848:SF4">
    <property type="entry name" value="DUAL SPECIFICITY PROTEIN PHOSPHATASE 12"/>
    <property type="match status" value="1"/>
</dbReference>
<keyword evidence="3" id="KW-0378">Hydrolase</keyword>
<evidence type="ECO:0000256" key="4">
    <source>
        <dbReference type="ARBA" id="ARBA00022912"/>
    </source>
</evidence>
<dbReference type="SMART" id="SM00195">
    <property type="entry name" value="DSPc"/>
    <property type="match status" value="1"/>
</dbReference>
<accession>G9N4N2</accession>
<dbReference type="RefSeq" id="XP_013952752.1">
    <property type="nucleotide sequence ID" value="XM_014097277.1"/>
</dbReference>
<dbReference type="SUPFAM" id="SSF52799">
    <property type="entry name" value="(Phosphotyrosine protein) phosphatases II"/>
    <property type="match status" value="1"/>
</dbReference>
<dbReference type="VEuPathDB" id="FungiDB:TRIVIDRAFT_231685"/>